<organism evidence="1">
    <name type="scientific">bioreactor metagenome</name>
    <dbReference type="NCBI Taxonomy" id="1076179"/>
    <lineage>
        <taxon>unclassified sequences</taxon>
        <taxon>metagenomes</taxon>
        <taxon>ecological metagenomes</taxon>
    </lineage>
</organism>
<gene>
    <name evidence="1" type="ORF">SDC9_126314</name>
</gene>
<dbReference type="InterPro" id="IPR036782">
    <property type="entry name" value="NE0471-like_N"/>
</dbReference>
<dbReference type="Pfam" id="PF10387">
    <property type="entry name" value="DUF2442"/>
    <property type="match status" value="1"/>
</dbReference>
<evidence type="ECO:0000313" key="1">
    <source>
        <dbReference type="EMBL" id="MPM79281.1"/>
    </source>
</evidence>
<name>A0A645CQT1_9ZZZZ</name>
<reference evidence="1" key="1">
    <citation type="submission" date="2019-08" db="EMBL/GenBank/DDBJ databases">
        <authorList>
            <person name="Kucharzyk K."/>
            <person name="Murdoch R.W."/>
            <person name="Higgins S."/>
            <person name="Loffler F."/>
        </authorList>
    </citation>
    <scope>NUCLEOTIDE SEQUENCE</scope>
</reference>
<dbReference type="SUPFAM" id="SSF143880">
    <property type="entry name" value="NE0471 N-terminal domain-like"/>
    <property type="match status" value="1"/>
</dbReference>
<sequence length="86" mass="10247">MNMSRPLYIKQAVYISGYAVEIEFSDGTIKKVDFENFLKDHSHPQYNKYRNPSNFKKFYIDHGNIVWGKNWDLIFPVEHLYSGNKL</sequence>
<dbReference type="AlphaFoldDB" id="A0A645CQT1"/>
<dbReference type="EMBL" id="VSSQ01029237">
    <property type="protein sequence ID" value="MPM79281.1"/>
    <property type="molecule type" value="Genomic_DNA"/>
</dbReference>
<dbReference type="Gene3D" id="3.30.2020.10">
    <property type="entry name" value="NE0471-like N-terminal domain"/>
    <property type="match status" value="1"/>
</dbReference>
<comment type="caution">
    <text evidence="1">The sequence shown here is derived from an EMBL/GenBank/DDBJ whole genome shotgun (WGS) entry which is preliminary data.</text>
</comment>
<accession>A0A645CQT1</accession>
<evidence type="ECO:0008006" key="2">
    <source>
        <dbReference type="Google" id="ProtNLM"/>
    </source>
</evidence>
<dbReference type="InterPro" id="IPR018841">
    <property type="entry name" value="DUF2442"/>
</dbReference>
<proteinExistence type="predicted"/>
<protein>
    <recommendedName>
        <fullName evidence="2">DUF2442 domain-containing protein</fullName>
    </recommendedName>
</protein>